<dbReference type="InterPro" id="IPR027417">
    <property type="entry name" value="P-loop_NTPase"/>
</dbReference>
<dbReference type="PANTHER" id="PTHR32182:SF22">
    <property type="entry name" value="ATP-DEPENDENT ENDONUCLEASE, OLD FAMILY-RELATED"/>
    <property type="match status" value="1"/>
</dbReference>
<dbReference type="GO" id="GO:0016887">
    <property type="term" value="F:ATP hydrolysis activity"/>
    <property type="evidence" value="ECO:0007669"/>
    <property type="project" value="InterPro"/>
</dbReference>
<dbReference type="SUPFAM" id="SSF52540">
    <property type="entry name" value="P-loop containing nucleoside triphosphate hydrolases"/>
    <property type="match status" value="1"/>
</dbReference>
<proteinExistence type="predicted"/>
<protein>
    <recommendedName>
        <fullName evidence="1">ATPase AAA-type core domain-containing protein</fullName>
    </recommendedName>
</protein>
<gene>
    <name evidence="2" type="ORF">GBAR_LOCUS10983</name>
</gene>
<name>A0AA35WLE0_GEOBA</name>
<dbReference type="InterPro" id="IPR003959">
    <property type="entry name" value="ATPase_AAA_core"/>
</dbReference>
<evidence type="ECO:0000313" key="3">
    <source>
        <dbReference type="Proteomes" id="UP001174909"/>
    </source>
</evidence>
<reference evidence="2" key="1">
    <citation type="submission" date="2023-03" db="EMBL/GenBank/DDBJ databases">
        <authorList>
            <person name="Steffen K."/>
            <person name="Cardenas P."/>
        </authorList>
    </citation>
    <scope>NUCLEOTIDE SEQUENCE</scope>
</reference>
<dbReference type="GO" id="GO:0005524">
    <property type="term" value="F:ATP binding"/>
    <property type="evidence" value="ECO:0007669"/>
    <property type="project" value="InterPro"/>
</dbReference>
<feature type="domain" description="ATPase AAA-type core" evidence="1">
    <location>
        <begin position="138"/>
        <end position="209"/>
    </location>
</feature>
<dbReference type="Gene3D" id="3.40.50.300">
    <property type="entry name" value="P-loop containing nucleotide triphosphate hydrolases"/>
    <property type="match status" value="1"/>
</dbReference>
<dbReference type="Proteomes" id="UP001174909">
    <property type="component" value="Unassembled WGS sequence"/>
</dbReference>
<accession>A0AA35WLE0</accession>
<dbReference type="PANTHER" id="PTHR32182">
    <property type="entry name" value="DNA REPLICATION AND REPAIR PROTEIN RECF"/>
    <property type="match status" value="1"/>
</dbReference>
<sequence>MGDPARFVIKEGQITTNVGVTLPRPASDRLFLVNASNVPEFRPVYDALTNMAFYSLAPDVMRWPQPSDSGELLGQNGQNLASVLAALERRNSPRFDRIQRYLSKVTPGVEGVERIAIGNLETLQFRQKVAGQKSAWRFPAINMSDGTLRALAVLTALLQGDGDVPSLIGIEEPEIALHPAAAGILWDAMDDAQETAQVLVTTHSSDLLDRSDIPTPSLLATTIEAGNTKIGPIFESSRKLLQEHLCTPGELLRQRRLSPAPLVVPPPPGYPVSLLDL</sequence>
<evidence type="ECO:0000259" key="1">
    <source>
        <dbReference type="Pfam" id="PF13304"/>
    </source>
</evidence>
<dbReference type="Pfam" id="PF13304">
    <property type="entry name" value="AAA_21"/>
    <property type="match status" value="1"/>
</dbReference>
<dbReference type="EMBL" id="CASHTH010001687">
    <property type="protein sequence ID" value="CAI8018162.1"/>
    <property type="molecule type" value="Genomic_DNA"/>
</dbReference>
<dbReference type="AlphaFoldDB" id="A0AA35WLE0"/>
<dbReference type="GO" id="GO:0000731">
    <property type="term" value="P:DNA synthesis involved in DNA repair"/>
    <property type="evidence" value="ECO:0007669"/>
    <property type="project" value="TreeGrafter"/>
</dbReference>
<comment type="caution">
    <text evidence="2">The sequence shown here is derived from an EMBL/GenBank/DDBJ whole genome shotgun (WGS) entry which is preliminary data.</text>
</comment>
<organism evidence="2 3">
    <name type="scientific">Geodia barretti</name>
    <name type="common">Barrett's horny sponge</name>
    <dbReference type="NCBI Taxonomy" id="519541"/>
    <lineage>
        <taxon>Eukaryota</taxon>
        <taxon>Metazoa</taxon>
        <taxon>Porifera</taxon>
        <taxon>Demospongiae</taxon>
        <taxon>Heteroscleromorpha</taxon>
        <taxon>Tetractinellida</taxon>
        <taxon>Astrophorina</taxon>
        <taxon>Geodiidae</taxon>
        <taxon>Geodia</taxon>
    </lineage>
</organism>
<evidence type="ECO:0000313" key="2">
    <source>
        <dbReference type="EMBL" id="CAI8018162.1"/>
    </source>
</evidence>
<keyword evidence="3" id="KW-1185">Reference proteome</keyword>
<dbReference type="GO" id="GO:0006302">
    <property type="term" value="P:double-strand break repair"/>
    <property type="evidence" value="ECO:0007669"/>
    <property type="project" value="TreeGrafter"/>
</dbReference>